<feature type="domain" description="Major facilitator superfamily (MFS) profile" evidence="7">
    <location>
        <begin position="115"/>
        <end position="552"/>
    </location>
</feature>
<feature type="transmembrane region" description="Helical" evidence="6">
    <location>
        <begin position="355"/>
        <end position="374"/>
    </location>
</feature>
<dbReference type="EMBL" id="QGMI01000305">
    <property type="protein sequence ID" value="TVY42887.1"/>
    <property type="molecule type" value="Genomic_DNA"/>
</dbReference>
<dbReference type="PROSITE" id="PS50850">
    <property type="entry name" value="MFS"/>
    <property type="match status" value="1"/>
</dbReference>
<comment type="caution">
    <text evidence="8">The sequence shown here is derived from an EMBL/GenBank/DDBJ whole genome shotgun (WGS) entry which is preliminary data.</text>
</comment>
<feature type="transmembrane region" description="Helical" evidence="6">
    <location>
        <begin position="248"/>
        <end position="270"/>
    </location>
</feature>
<evidence type="ECO:0000256" key="2">
    <source>
        <dbReference type="ARBA" id="ARBA00022692"/>
    </source>
</evidence>
<evidence type="ECO:0000313" key="9">
    <source>
        <dbReference type="Proteomes" id="UP000443090"/>
    </source>
</evidence>
<dbReference type="PANTHER" id="PTHR23502:SF23">
    <property type="entry name" value="FLUCONAZOLE RESISTANCE PROTEIN 1"/>
    <property type="match status" value="1"/>
</dbReference>
<dbReference type="OrthoDB" id="3357846at2759"/>
<keyword evidence="2 6" id="KW-0812">Transmembrane</keyword>
<dbReference type="Gene3D" id="1.20.1250.20">
    <property type="entry name" value="MFS general substrate transporter like domains"/>
    <property type="match status" value="1"/>
</dbReference>
<feature type="transmembrane region" description="Helical" evidence="6">
    <location>
        <begin position="282"/>
        <end position="302"/>
    </location>
</feature>
<evidence type="ECO:0000256" key="1">
    <source>
        <dbReference type="ARBA" id="ARBA00004141"/>
    </source>
</evidence>
<dbReference type="InterPro" id="IPR020846">
    <property type="entry name" value="MFS_dom"/>
</dbReference>
<feature type="region of interest" description="Disordered" evidence="5">
    <location>
        <begin position="51"/>
        <end position="74"/>
    </location>
</feature>
<dbReference type="GO" id="GO:1990961">
    <property type="term" value="P:xenobiotic detoxification by transmembrane export across the plasma membrane"/>
    <property type="evidence" value="ECO:0007669"/>
    <property type="project" value="TreeGrafter"/>
</dbReference>
<organism evidence="8 9">
    <name type="scientific">Lachnellula occidentalis</name>
    <dbReference type="NCBI Taxonomy" id="215460"/>
    <lineage>
        <taxon>Eukaryota</taxon>
        <taxon>Fungi</taxon>
        <taxon>Dikarya</taxon>
        <taxon>Ascomycota</taxon>
        <taxon>Pezizomycotina</taxon>
        <taxon>Leotiomycetes</taxon>
        <taxon>Helotiales</taxon>
        <taxon>Lachnaceae</taxon>
        <taxon>Lachnellula</taxon>
    </lineage>
</organism>
<dbReference type="AlphaFoldDB" id="A0A8H8UGD7"/>
<feature type="transmembrane region" description="Helical" evidence="6">
    <location>
        <begin position="187"/>
        <end position="207"/>
    </location>
</feature>
<evidence type="ECO:0000256" key="4">
    <source>
        <dbReference type="ARBA" id="ARBA00023136"/>
    </source>
</evidence>
<feature type="transmembrane region" description="Helical" evidence="6">
    <location>
        <begin position="459"/>
        <end position="478"/>
    </location>
</feature>
<dbReference type="Pfam" id="PF07690">
    <property type="entry name" value="MFS_1"/>
    <property type="match status" value="1"/>
</dbReference>
<evidence type="ECO:0000256" key="5">
    <source>
        <dbReference type="SAM" id="MobiDB-lite"/>
    </source>
</evidence>
<evidence type="ECO:0000313" key="8">
    <source>
        <dbReference type="EMBL" id="TVY42887.1"/>
    </source>
</evidence>
<reference evidence="8 9" key="1">
    <citation type="submission" date="2018-05" db="EMBL/GenBank/DDBJ databases">
        <title>Genome sequencing and assembly of the regulated plant pathogen Lachnellula willkommii and related sister species for the development of diagnostic species identification markers.</title>
        <authorList>
            <person name="Giroux E."/>
            <person name="Bilodeau G."/>
        </authorList>
    </citation>
    <scope>NUCLEOTIDE SEQUENCE [LARGE SCALE GENOMIC DNA]</scope>
    <source>
        <strain evidence="8 9">CBS 160.35</strain>
    </source>
</reference>
<dbReference type="SUPFAM" id="SSF103473">
    <property type="entry name" value="MFS general substrate transporter"/>
    <property type="match status" value="1"/>
</dbReference>
<feature type="transmembrane region" description="Helical" evidence="6">
    <location>
        <begin position="120"/>
        <end position="143"/>
    </location>
</feature>
<proteinExistence type="predicted"/>
<accession>A0A8H8UGD7</accession>
<dbReference type="PANTHER" id="PTHR23502">
    <property type="entry name" value="MAJOR FACILITATOR SUPERFAMILY"/>
    <property type="match status" value="1"/>
</dbReference>
<dbReference type="InterPro" id="IPR011701">
    <property type="entry name" value="MFS"/>
</dbReference>
<dbReference type="InterPro" id="IPR036259">
    <property type="entry name" value="MFS_trans_sf"/>
</dbReference>
<feature type="transmembrane region" description="Helical" evidence="6">
    <location>
        <begin position="155"/>
        <end position="175"/>
    </location>
</feature>
<evidence type="ECO:0000259" key="7">
    <source>
        <dbReference type="PROSITE" id="PS50850"/>
    </source>
</evidence>
<dbReference type="Proteomes" id="UP000443090">
    <property type="component" value="Unassembled WGS sequence"/>
</dbReference>
<keyword evidence="9" id="KW-1185">Reference proteome</keyword>
<feature type="transmembrane region" description="Helical" evidence="6">
    <location>
        <begin position="394"/>
        <end position="420"/>
    </location>
</feature>
<gene>
    <name evidence="8" type="primary">mfs1_4</name>
    <name evidence="8" type="ORF">LOCC1_G003977</name>
</gene>
<evidence type="ECO:0000256" key="6">
    <source>
        <dbReference type="SAM" id="Phobius"/>
    </source>
</evidence>
<comment type="subcellular location">
    <subcellularLocation>
        <location evidence="1">Membrane</location>
        <topology evidence="1">Multi-pass membrane protein</topology>
    </subcellularLocation>
</comment>
<feature type="transmembrane region" description="Helical" evidence="6">
    <location>
        <begin position="432"/>
        <end position="453"/>
    </location>
</feature>
<dbReference type="GO" id="GO:0015244">
    <property type="term" value="F:fluconazole transmembrane transporter activity"/>
    <property type="evidence" value="ECO:0007669"/>
    <property type="project" value="TreeGrafter"/>
</dbReference>
<sequence>MSELFRDTVAGFFIRTITGKKLLRYPEEIPGFKVPVPVVKDVSYDSAAEVKTEDGKTAVGQEPGRSSDSDEDVERGNALQLNASHVINPVVTKDGVILVDWYSEDDSANPKNWSSLKKTIVGGTICALTFTVYFGSSCFSPSIPGVVEHFGTSEVVASLGLALYVMAYGLGALVWSPLSEIPALGRNGLYVGTFFIYTVLMIPTAMVDSLPGLIVLRFITGWFGAPCLSTGPGSFADMLSYDKMPYILAIWAASATAAPAVGPFTVAYATDAKDWQWSMWELLWLSSFIFVLLFFVLPETSADNILLRRAARLRAVTGNSNYKSRSEIKQADMSPKEIAFEALIKPWEMNFYDPAILFSTVYVALCYAVFYSFFDAFPQVFPVMHGFTAPQTGLTFISIVVGLALAIPVQLSHFYFVVAPSFVKNGPPAPEFWLKPSLVATALIPIGLFIFAWTSRPEIYWLVPLIGVVLNQAGSYQVMNSQFSYIANIYPQYAASLFAANAAARSCLAGGAILFSRPLFIKLGVNGGVSLLAGVMCVCSVLLFGLYRYGSVLRAKSKFVTN</sequence>
<feature type="transmembrane region" description="Helical" evidence="6">
    <location>
        <begin position="490"/>
        <end position="515"/>
    </location>
</feature>
<feature type="transmembrane region" description="Helical" evidence="6">
    <location>
        <begin position="527"/>
        <end position="547"/>
    </location>
</feature>
<name>A0A8H8UGD7_9HELO</name>
<feature type="transmembrane region" description="Helical" evidence="6">
    <location>
        <begin position="213"/>
        <end position="236"/>
    </location>
</feature>
<keyword evidence="3 6" id="KW-1133">Transmembrane helix</keyword>
<dbReference type="GO" id="GO:0005886">
    <property type="term" value="C:plasma membrane"/>
    <property type="evidence" value="ECO:0007669"/>
    <property type="project" value="TreeGrafter"/>
</dbReference>
<protein>
    <submittedName>
        <fullName evidence="8">Transporter</fullName>
    </submittedName>
</protein>
<evidence type="ECO:0000256" key="3">
    <source>
        <dbReference type="ARBA" id="ARBA00022989"/>
    </source>
</evidence>
<keyword evidence="4 6" id="KW-0472">Membrane</keyword>